<gene>
    <name evidence="2" type="ORF">EJP82_25920</name>
</gene>
<reference evidence="2 3" key="1">
    <citation type="submission" date="2018-12" db="EMBL/GenBank/DDBJ databases">
        <authorList>
            <person name="Sun L."/>
            <person name="Chen Z."/>
        </authorList>
    </citation>
    <scope>NUCLEOTIDE SEQUENCE [LARGE SCALE GENOMIC DNA]</scope>
    <source>
        <strain evidence="2 3">DSM 15890</strain>
    </source>
</reference>
<comment type="caution">
    <text evidence="2">The sequence shown here is derived from an EMBL/GenBank/DDBJ whole genome shotgun (WGS) entry which is preliminary data.</text>
</comment>
<dbReference type="Pfam" id="PF06013">
    <property type="entry name" value="WXG100"/>
    <property type="match status" value="1"/>
</dbReference>
<dbReference type="InterPro" id="IPR010310">
    <property type="entry name" value="T7SS_ESAT-6-like"/>
</dbReference>
<comment type="similarity">
    <text evidence="1">Belongs to the WXG100 family.</text>
</comment>
<dbReference type="SUPFAM" id="SSF140453">
    <property type="entry name" value="EsxAB dimer-like"/>
    <property type="match status" value="1"/>
</dbReference>
<evidence type="ECO:0000313" key="3">
    <source>
        <dbReference type="Proteomes" id="UP000279446"/>
    </source>
</evidence>
<evidence type="ECO:0000313" key="2">
    <source>
        <dbReference type="EMBL" id="RUT39520.1"/>
    </source>
</evidence>
<dbReference type="NCBIfam" id="TIGR03930">
    <property type="entry name" value="WXG100_ESAT6"/>
    <property type="match status" value="1"/>
</dbReference>
<dbReference type="Gene3D" id="1.10.287.1060">
    <property type="entry name" value="ESAT-6-like"/>
    <property type="match status" value="1"/>
</dbReference>
<accession>A0A3S1D8R9</accession>
<dbReference type="AlphaFoldDB" id="A0A3S1D8R9"/>
<dbReference type="Proteomes" id="UP000279446">
    <property type="component" value="Unassembled WGS sequence"/>
</dbReference>
<organism evidence="2 3">
    <name type="scientific">Paenibacillus anaericanus</name>
    <dbReference type="NCBI Taxonomy" id="170367"/>
    <lineage>
        <taxon>Bacteria</taxon>
        <taxon>Bacillati</taxon>
        <taxon>Bacillota</taxon>
        <taxon>Bacilli</taxon>
        <taxon>Bacillales</taxon>
        <taxon>Paenibacillaceae</taxon>
        <taxon>Paenibacillus</taxon>
    </lineage>
</organism>
<name>A0A3S1D8R9_9BACL</name>
<sequence length="101" mass="11643">MELMAMNLSVSYESLNTKSSEMTKHKDSFDTLIVQAKNTINGLTEAWQSDAQVQYKQRFDELQPTFEKFSQMLDEYAKFLKTSSEHYKSADEAVKRAAQGF</sequence>
<dbReference type="EMBL" id="RZNY01000043">
    <property type="protein sequence ID" value="RUT39520.1"/>
    <property type="molecule type" value="Genomic_DNA"/>
</dbReference>
<dbReference type="InterPro" id="IPR036689">
    <property type="entry name" value="ESAT-6-like_sf"/>
</dbReference>
<dbReference type="OrthoDB" id="1911041at2"/>
<evidence type="ECO:0000256" key="1">
    <source>
        <dbReference type="RuleBase" id="RU362001"/>
    </source>
</evidence>
<proteinExistence type="inferred from homology"/>
<keyword evidence="3" id="KW-1185">Reference proteome</keyword>
<protein>
    <recommendedName>
        <fullName evidence="1">ESAT-6-like protein</fullName>
    </recommendedName>
</protein>